<gene>
    <name evidence="6" type="ORF">MTY_2780</name>
</gene>
<dbReference type="GO" id="GO:0019288">
    <property type="term" value="P:isopentenyl diphosphate biosynthetic process, methylerythritol 4-phosphate pathway"/>
    <property type="evidence" value="ECO:0007669"/>
    <property type="project" value="TreeGrafter"/>
</dbReference>
<evidence type="ECO:0000256" key="1">
    <source>
        <dbReference type="ARBA" id="ARBA00001946"/>
    </source>
</evidence>
<dbReference type="EMBL" id="DF238865">
    <property type="protein sequence ID" value="GAF27435.1"/>
    <property type="molecule type" value="Genomic_DNA"/>
</dbReference>
<protein>
    <submittedName>
        <fullName evidence="6">Deoxyxylulose-5-phosphate synthase</fullName>
    </submittedName>
</protein>
<comment type="subunit">
    <text evidence="2">Homodimer.</text>
</comment>
<feature type="non-terminal residue" evidence="6">
    <location>
        <position position="1"/>
    </location>
</feature>
<dbReference type="SUPFAM" id="SSF52518">
    <property type="entry name" value="Thiamin diphosphate-binding fold (THDP-binding)"/>
    <property type="match status" value="1"/>
</dbReference>
<evidence type="ECO:0000256" key="4">
    <source>
        <dbReference type="ARBA" id="ARBA00022842"/>
    </source>
</evidence>
<evidence type="ECO:0000313" key="6">
    <source>
        <dbReference type="EMBL" id="GAF27435.1"/>
    </source>
</evidence>
<keyword evidence="3" id="KW-0808">Transferase</keyword>
<evidence type="ECO:0000256" key="3">
    <source>
        <dbReference type="ARBA" id="ARBA00022679"/>
    </source>
</evidence>
<name>A0A061M230_NEOTH</name>
<evidence type="ECO:0000256" key="5">
    <source>
        <dbReference type="ARBA" id="ARBA00023052"/>
    </source>
</evidence>
<dbReference type="RefSeq" id="WP_036372927.1">
    <property type="nucleotide sequence ID" value="NZ_DF238865.1"/>
</dbReference>
<dbReference type="AlphaFoldDB" id="A0A061M230"/>
<comment type="cofactor">
    <cofactor evidence="1">
        <name>Mg(2+)</name>
        <dbReference type="ChEBI" id="CHEBI:18420"/>
    </cofactor>
</comment>
<dbReference type="Proteomes" id="UP000063718">
    <property type="component" value="Unassembled WGS sequence"/>
</dbReference>
<dbReference type="PANTHER" id="PTHR43322:SF5">
    <property type="entry name" value="1-DEOXY-D-XYLULOSE-5-PHOSPHATE SYNTHASE, CHLOROPLASTIC"/>
    <property type="match status" value="1"/>
</dbReference>
<reference evidence="6" key="1">
    <citation type="journal article" date="2014" name="Gene">
        <title>Genome-guided analysis of transformation efficiency and carbon dioxide assimilation by Moorella thermoacetica Y72.</title>
        <authorList>
            <person name="Tsukahara K."/>
            <person name="Kita A."/>
            <person name="Nakashimada Y."/>
            <person name="Hoshino T."/>
            <person name="Murakami K."/>
        </authorList>
    </citation>
    <scope>NUCLEOTIDE SEQUENCE [LARGE SCALE GENOMIC DNA]</scope>
    <source>
        <strain evidence="6">Y72</strain>
    </source>
</reference>
<dbReference type="Pfam" id="PF13292">
    <property type="entry name" value="DXP_synthase_N"/>
    <property type="match status" value="1"/>
</dbReference>
<dbReference type="InterPro" id="IPR005477">
    <property type="entry name" value="Dxylulose-5-P_synthase"/>
</dbReference>
<keyword evidence="5" id="KW-0786">Thiamine pyrophosphate</keyword>
<dbReference type="PANTHER" id="PTHR43322">
    <property type="entry name" value="1-D-DEOXYXYLULOSE 5-PHOSPHATE SYNTHASE-RELATED"/>
    <property type="match status" value="1"/>
</dbReference>
<sequence>IGDGALTGGMAFEAMNHAGHLQANLIVVLNDNEMSIAPPVGGLAAYLSRLRTDPMYSRGKEELENLLNRLPHLGPRVLKVIDRLKDSFKYLVVP</sequence>
<dbReference type="GO" id="GO:0016114">
    <property type="term" value="P:terpenoid biosynthetic process"/>
    <property type="evidence" value="ECO:0007669"/>
    <property type="project" value="InterPro"/>
</dbReference>
<proteinExistence type="predicted"/>
<dbReference type="GO" id="GO:0008661">
    <property type="term" value="F:1-deoxy-D-xylulose-5-phosphate synthase activity"/>
    <property type="evidence" value="ECO:0007669"/>
    <property type="project" value="InterPro"/>
</dbReference>
<dbReference type="Gene3D" id="3.40.50.970">
    <property type="match status" value="1"/>
</dbReference>
<evidence type="ECO:0000256" key="2">
    <source>
        <dbReference type="ARBA" id="ARBA00011738"/>
    </source>
</evidence>
<feature type="non-terminal residue" evidence="6">
    <location>
        <position position="94"/>
    </location>
</feature>
<accession>A0A061M230</accession>
<dbReference type="InterPro" id="IPR029061">
    <property type="entry name" value="THDP-binding"/>
</dbReference>
<dbReference type="GO" id="GO:0005829">
    <property type="term" value="C:cytosol"/>
    <property type="evidence" value="ECO:0007669"/>
    <property type="project" value="TreeGrafter"/>
</dbReference>
<organism evidence="6">
    <name type="scientific">Moorella thermoacetica Y72</name>
    <dbReference type="NCBI Taxonomy" id="1325331"/>
    <lineage>
        <taxon>Bacteria</taxon>
        <taxon>Bacillati</taxon>
        <taxon>Bacillota</taxon>
        <taxon>Clostridia</taxon>
        <taxon>Neomoorellales</taxon>
        <taxon>Neomoorellaceae</taxon>
        <taxon>Neomoorella</taxon>
    </lineage>
</organism>
<keyword evidence="4" id="KW-0460">Magnesium</keyword>